<gene>
    <name evidence="2" type="ORF">MM415A00925_0005</name>
    <name evidence="1" type="ORF">MM415B01408_0001</name>
</gene>
<sequence length="167" mass="19888">MQIILNKEEEWPTTYRKCLSEVISCFAPVIAYMSDDALYQLYRGVLKLLKEADHAQFNKWYKPKWDQWVESDRYGGKTGHYFRQHIFDMILSFEGHFRLHGYGIFKGSRTAGKTKTVGKNSLGNPEVLSICSHITPKEDWEALEKLGIHKFKRRKWPCQKKMRRRKW</sequence>
<reference evidence="2" key="1">
    <citation type="submission" date="2020-03" db="EMBL/GenBank/DDBJ databases">
        <title>The deep terrestrial virosphere.</title>
        <authorList>
            <person name="Holmfeldt K."/>
            <person name="Nilsson E."/>
            <person name="Simone D."/>
            <person name="Lopez-Fernandez M."/>
            <person name="Wu X."/>
            <person name="de Brujin I."/>
            <person name="Lundin D."/>
            <person name="Andersson A."/>
            <person name="Bertilsson S."/>
            <person name="Dopson M."/>
        </authorList>
    </citation>
    <scope>NUCLEOTIDE SEQUENCE</scope>
    <source>
        <strain evidence="2">MM415A00925</strain>
        <strain evidence="1">MM415B01408</strain>
    </source>
</reference>
<dbReference type="AlphaFoldDB" id="A0A6M3KBH8"/>
<name>A0A6M3KBH8_9ZZZZ</name>
<accession>A0A6M3KBH8</accession>
<evidence type="ECO:0000313" key="1">
    <source>
        <dbReference type="EMBL" id="QJA58747.1"/>
    </source>
</evidence>
<proteinExistence type="predicted"/>
<protein>
    <submittedName>
        <fullName evidence="2">Uncharacterized protein</fullName>
    </submittedName>
</protein>
<dbReference type="EMBL" id="MT142373">
    <property type="protein sequence ID" value="QJA79229.1"/>
    <property type="molecule type" value="Genomic_DNA"/>
</dbReference>
<evidence type="ECO:0000313" key="2">
    <source>
        <dbReference type="EMBL" id="QJA79229.1"/>
    </source>
</evidence>
<organism evidence="2">
    <name type="scientific">viral metagenome</name>
    <dbReference type="NCBI Taxonomy" id="1070528"/>
    <lineage>
        <taxon>unclassified sequences</taxon>
        <taxon>metagenomes</taxon>
        <taxon>organismal metagenomes</taxon>
    </lineage>
</organism>
<dbReference type="EMBL" id="MT141338">
    <property type="protein sequence ID" value="QJA58747.1"/>
    <property type="molecule type" value="Genomic_DNA"/>
</dbReference>